<dbReference type="CDD" id="cd01983">
    <property type="entry name" value="SIMIBI"/>
    <property type="match status" value="1"/>
</dbReference>
<organism evidence="1 2">
    <name type="scientific">Ancylobacter polymorphus</name>
    <dbReference type="NCBI Taxonomy" id="223390"/>
    <lineage>
        <taxon>Bacteria</taxon>
        <taxon>Pseudomonadati</taxon>
        <taxon>Pseudomonadota</taxon>
        <taxon>Alphaproteobacteria</taxon>
        <taxon>Hyphomicrobiales</taxon>
        <taxon>Xanthobacteraceae</taxon>
        <taxon>Ancylobacter</taxon>
    </lineage>
</organism>
<dbReference type="EMBL" id="JAUSUI010000008">
    <property type="protein sequence ID" value="MDQ0304512.1"/>
    <property type="molecule type" value="Genomic_DNA"/>
</dbReference>
<reference evidence="1 2" key="1">
    <citation type="submission" date="2023-07" db="EMBL/GenBank/DDBJ databases">
        <title>Genomic Encyclopedia of Type Strains, Phase IV (KMG-IV): sequencing the most valuable type-strain genomes for metagenomic binning, comparative biology and taxonomic classification.</title>
        <authorList>
            <person name="Goeker M."/>
        </authorList>
    </citation>
    <scope>NUCLEOTIDE SEQUENCE [LARGE SCALE GENOMIC DNA]</scope>
    <source>
        <strain evidence="1 2">DSM 2457</strain>
    </source>
</reference>
<dbReference type="GO" id="GO:0005524">
    <property type="term" value="F:ATP binding"/>
    <property type="evidence" value="ECO:0007669"/>
    <property type="project" value="UniProtKB-KW"/>
</dbReference>
<keyword evidence="2" id="KW-1185">Reference proteome</keyword>
<gene>
    <name evidence="1" type="ORF">J2S75_003557</name>
</gene>
<dbReference type="SUPFAM" id="SSF53795">
    <property type="entry name" value="PEP carboxykinase-like"/>
    <property type="match status" value="1"/>
</dbReference>
<dbReference type="RefSeq" id="WP_307021782.1">
    <property type="nucleotide sequence ID" value="NZ_JAUSUI010000008.1"/>
</dbReference>
<proteinExistence type="predicted"/>
<dbReference type="Gene3D" id="3.40.50.300">
    <property type="entry name" value="P-loop containing nucleotide triphosphate hydrolases"/>
    <property type="match status" value="1"/>
</dbReference>
<protein>
    <submittedName>
        <fullName evidence="1">Energy-coupling factor transporter ATP-binding protein EcfA2</fullName>
    </submittedName>
</protein>
<keyword evidence="1" id="KW-0067">ATP-binding</keyword>
<evidence type="ECO:0000313" key="2">
    <source>
        <dbReference type="Proteomes" id="UP001224682"/>
    </source>
</evidence>
<comment type="caution">
    <text evidence="1">The sequence shown here is derived from an EMBL/GenBank/DDBJ whole genome shotgun (WGS) entry which is preliminary data.</text>
</comment>
<dbReference type="SUPFAM" id="SSF52540">
    <property type="entry name" value="P-loop containing nucleoside triphosphate hydrolases"/>
    <property type="match status" value="1"/>
</dbReference>
<accession>A0ABU0BF92</accession>
<dbReference type="Proteomes" id="UP001224682">
    <property type="component" value="Unassembled WGS sequence"/>
</dbReference>
<sequence>MSKYNIFGLKVLSEIDLPGTPAFQFESIEADVQIVIGTVPDRLSEIHAEGPNWQHGVGRFLLHVPKVSRFLIEGGTIIMIDPAGGGAVSDCTSFLLGPAFGVLLLQRRRLALRASAIEVGGGVIAIAGRSGTGKSTLAAYLSQLGYPLVADDVLAVSIGLDGEAVPHRDGGVLQLWTASVRHLRLGDGVIVPVRSGSGKHYVRPALRSERNEPLRVLAVACLVDRHVIDEDRGGDGQRAEPLSSPNQALMLAESRYLPLVEQLHVNDLSRLQASVGLMRSATVHLITRGYDLNELPKLAERILALEHP</sequence>
<name>A0ABU0BF92_9HYPH</name>
<evidence type="ECO:0000313" key="1">
    <source>
        <dbReference type="EMBL" id="MDQ0304512.1"/>
    </source>
</evidence>
<dbReference type="InterPro" id="IPR027417">
    <property type="entry name" value="P-loop_NTPase"/>
</dbReference>
<keyword evidence="1" id="KW-0547">Nucleotide-binding</keyword>